<dbReference type="Proteomes" id="UP000264062">
    <property type="component" value="Unassembled WGS sequence"/>
</dbReference>
<evidence type="ECO:0000313" key="1">
    <source>
        <dbReference type="EMBL" id="HAV93138.1"/>
    </source>
</evidence>
<dbReference type="PANTHER" id="PTHR37804">
    <property type="entry name" value="CDAA REGULATORY PROTEIN CDAR"/>
    <property type="match status" value="1"/>
</dbReference>
<evidence type="ECO:0008006" key="3">
    <source>
        <dbReference type="Google" id="ProtNLM"/>
    </source>
</evidence>
<protein>
    <recommendedName>
        <fullName evidence="3">YbbR-like domain-containing protein</fullName>
    </recommendedName>
</protein>
<gene>
    <name evidence="1" type="ORF">DCW38_08180</name>
</gene>
<reference evidence="1 2" key="1">
    <citation type="journal article" date="2018" name="Nat. Biotechnol.">
        <title>A standardized bacterial taxonomy based on genome phylogeny substantially revises the tree of life.</title>
        <authorList>
            <person name="Parks D.H."/>
            <person name="Chuvochina M."/>
            <person name="Waite D.W."/>
            <person name="Rinke C."/>
            <person name="Skarshewski A."/>
            <person name="Chaumeil P.A."/>
            <person name="Hugenholtz P."/>
        </authorList>
    </citation>
    <scope>NUCLEOTIDE SEQUENCE [LARGE SCALE GENOMIC DNA]</scope>
    <source>
        <strain evidence="1">UBA9956</strain>
    </source>
</reference>
<accession>A0A350HC72</accession>
<dbReference type="Gene3D" id="2.170.120.40">
    <property type="entry name" value="YbbR-like domain"/>
    <property type="match status" value="1"/>
</dbReference>
<comment type="caution">
    <text evidence="1">The sequence shown here is derived from an EMBL/GenBank/DDBJ whole genome shotgun (WGS) entry which is preliminary data.</text>
</comment>
<dbReference type="InterPro" id="IPR053154">
    <property type="entry name" value="c-di-AMP_regulator"/>
</dbReference>
<dbReference type="PANTHER" id="PTHR37804:SF1">
    <property type="entry name" value="CDAA REGULATORY PROTEIN CDAR"/>
    <property type="match status" value="1"/>
</dbReference>
<dbReference type="Gene3D" id="2.170.120.30">
    <property type="match status" value="1"/>
</dbReference>
<dbReference type="AlphaFoldDB" id="A0A350HC72"/>
<organism evidence="1 2">
    <name type="scientific">candidate division WOR-3 bacterium</name>
    <dbReference type="NCBI Taxonomy" id="2052148"/>
    <lineage>
        <taxon>Bacteria</taxon>
        <taxon>Bacteria division WOR-3</taxon>
    </lineage>
</organism>
<evidence type="ECO:0000313" key="2">
    <source>
        <dbReference type="Proteomes" id="UP000264062"/>
    </source>
</evidence>
<name>A0A350HC72_UNCW3</name>
<sequence>MNFNNMFKRNIAMKIVSFSMALLIWFYATTEQKVEIRMKAVCEFQNLGESLSVYKTNSDTMDVLFKGKSRDFLIMNLLRRRPTFKINLSSLDKGVYKFTIDKESVRVEHSKNIYAVSVLFPKNIELEIDSVGKREIVVYPVITGRPSNGFTISGEVKVLPQKISVTGPKKMIDSLNMMKTEEISIDNCKKEIVKKTKLNFEGRPVLSEIKEVTVKIPIETVITKEFKDVPVIFVNKKSGISIEPDSVSVDIRISGPGKMLEELLAGEISPIIDISNIYKKGIYTVQITIPKQKYIEVLSINPQSIKLKAK</sequence>
<dbReference type="EMBL" id="DMZY01000243">
    <property type="protein sequence ID" value="HAV93138.1"/>
    <property type="molecule type" value="Genomic_DNA"/>
</dbReference>
<proteinExistence type="predicted"/>
<dbReference type="Pfam" id="PF07949">
    <property type="entry name" value="YbbR"/>
    <property type="match status" value="1"/>
</dbReference>
<dbReference type="InterPro" id="IPR012505">
    <property type="entry name" value="YbbR"/>
</dbReference>